<dbReference type="EMBL" id="JAUUCC010000033">
    <property type="protein sequence ID" value="MEE2051735.1"/>
    <property type="molecule type" value="Genomic_DNA"/>
</dbReference>
<reference evidence="2 3" key="1">
    <citation type="submission" date="2023-07" db="EMBL/GenBank/DDBJ databases">
        <authorList>
            <person name="Girao M."/>
            <person name="Carvalho M.F."/>
        </authorList>
    </citation>
    <scope>NUCLEOTIDE SEQUENCE [LARGE SCALE GENOMIC DNA]</scope>
    <source>
        <strain evidence="2 3">66/93</strain>
    </source>
</reference>
<protein>
    <recommendedName>
        <fullName evidence="4">DNA-damage-inducible protein D</fullName>
    </recommendedName>
</protein>
<dbReference type="RefSeq" id="WP_330158798.1">
    <property type="nucleotide sequence ID" value="NZ_BAAAJA010000049.1"/>
</dbReference>
<comment type="caution">
    <text evidence="2">The sequence shown here is derived from an EMBL/GenBank/DDBJ whole genome shotgun (WGS) entry which is preliminary data.</text>
</comment>
<evidence type="ECO:0008006" key="4">
    <source>
        <dbReference type="Google" id="ProtNLM"/>
    </source>
</evidence>
<name>A0ABU7KR04_9ACTN</name>
<gene>
    <name evidence="2" type="ORF">Q8A49_14640</name>
</gene>
<accession>A0ABU7KR04</accession>
<feature type="region of interest" description="Disordered" evidence="1">
    <location>
        <begin position="60"/>
        <end position="80"/>
    </location>
</feature>
<sequence length="235" mass="26186">MTIEPNNRTAASAFDSIKETDVDGAEVWRARRLQEVMTYPRWADFMPVIDRAMEAVENTGSDVEENFRPTPEVSGKRGPAGKDFKLTRLAAYLVAMNGNPNKERVAQAQAYFAVRTREAELAQQPVGDELDAIESLVAAIRVDRQRLTAVEGRQDVAEARLDAIEGNHDWFAAVAYAKLHNLRSESNYLNRVGVRASKILRAQGQEPGRAQHPVWGKVNLYPVDVLAQAFAEIQP</sequence>
<dbReference type="Proteomes" id="UP001348641">
    <property type="component" value="Unassembled WGS sequence"/>
</dbReference>
<evidence type="ECO:0000313" key="3">
    <source>
        <dbReference type="Proteomes" id="UP001348641"/>
    </source>
</evidence>
<proteinExistence type="predicted"/>
<evidence type="ECO:0000313" key="2">
    <source>
        <dbReference type="EMBL" id="MEE2051735.1"/>
    </source>
</evidence>
<organism evidence="2 3">
    <name type="scientific">Nocardiopsis tropica</name>
    <dbReference type="NCBI Taxonomy" id="109330"/>
    <lineage>
        <taxon>Bacteria</taxon>
        <taxon>Bacillati</taxon>
        <taxon>Actinomycetota</taxon>
        <taxon>Actinomycetes</taxon>
        <taxon>Streptosporangiales</taxon>
        <taxon>Nocardiopsidaceae</taxon>
        <taxon>Nocardiopsis</taxon>
    </lineage>
</organism>
<evidence type="ECO:0000256" key="1">
    <source>
        <dbReference type="SAM" id="MobiDB-lite"/>
    </source>
</evidence>